<accession>A0A914C4N1</accession>
<keyword evidence="3" id="KW-1185">Reference proteome</keyword>
<feature type="region of interest" description="Disordered" evidence="2">
    <location>
        <begin position="402"/>
        <end position="425"/>
    </location>
</feature>
<protein>
    <submittedName>
        <fullName evidence="4">Uncharacterized protein</fullName>
    </submittedName>
</protein>
<organism evidence="3 4">
    <name type="scientific">Acrobeloides nanus</name>
    <dbReference type="NCBI Taxonomy" id="290746"/>
    <lineage>
        <taxon>Eukaryota</taxon>
        <taxon>Metazoa</taxon>
        <taxon>Ecdysozoa</taxon>
        <taxon>Nematoda</taxon>
        <taxon>Chromadorea</taxon>
        <taxon>Rhabditida</taxon>
        <taxon>Tylenchina</taxon>
        <taxon>Cephalobomorpha</taxon>
        <taxon>Cephaloboidea</taxon>
        <taxon>Cephalobidae</taxon>
        <taxon>Acrobeloides</taxon>
    </lineage>
</organism>
<evidence type="ECO:0000313" key="4">
    <source>
        <dbReference type="WBParaSite" id="ACRNAN_Path_283.g1067.t1"/>
    </source>
</evidence>
<name>A0A914C4N1_9BILA</name>
<evidence type="ECO:0000256" key="2">
    <source>
        <dbReference type="SAM" id="MobiDB-lite"/>
    </source>
</evidence>
<sequence length="425" mass="49303">MIVRFNEKITKIEDGTSNIDSSSKSPLYLKIIEEDTKQYVIQVYSDQRPDLLYELRLHESGDKYQRMKQKFPSIQEISLDQCIAMAIEHLSDSLKNSNRDKATKCDISKQEVCSISLVACNNEHQARSTLEKEAKEFELLKSRNQELEHLIQDLEEKCDQLQEELQENESRENKNLNIIEQLRALSERVNEEKLYLSQENEGLRIEVEELQDENRILQDRLNEVEQALKDKNSEFAKVAKKCDDSKRYALDIHKEYKVLKEDSAKAKADLIKSEKVCHLLQEEMDLLVEEKKGLEIKCNQLEEDNKVVRHAHDKLKERLEEKEKAIADLYNRCTCHFSRSTLPANGIPPSSSVQKQLNVPVMPNNNPMSMANSNMPYMHRPYLPPYQGFAPVMNREHMSLVDKENNGPRMPRSKSPFAVNAPNKS</sequence>
<keyword evidence="1" id="KW-0175">Coiled coil</keyword>
<dbReference type="WBParaSite" id="ACRNAN_Path_283.g1067.t1">
    <property type="protein sequence ID" value="ACRNAN_Path_283.g1067.t1"/>
    <property type="gene ID" value="ACRNAN_Path_283.g1067"/>
</dbReference>
<feature type="coiled-coil region" evidence="1">
    <location>
        <begin position="277"/>
        <end position="332"/>
    </location>
</feature>
<evidence type="ECO:0000313" key="3">
    <source>
        <dbReference type="Proteomes" id="UP000887540"/>
    </source>
</evidence>
<dbReference type="AlphaFoldDB" id="A0A914C4N1"/>
<feature type="coiled-coil region" evidence="1">
    <location>
        <begin position="130"/>
        <end position="241"/>
    </location>
</feature>
<proteinExistence type="predicted"/>
<dbReference type="Proteomes" id="UP000887540">
    <property type="component" value="Unplaced"/>
</dbReference>
<evidence type="ECO:0000256" key="1">
    <source>
        <dbReference type="SAM" id="Coils"/>
    </source>
</evidence>
<reference evidence="4" key="1">
    <citation type="submission" date="2022-11" db="UniProtKB">
        <authorList>
            <consortium name="WormBaseParasite"/>
        </authorList>
    </citation>
    <scope>IDENTIFICATION</scope>
</reference>